<proteinExistence type="inferred from homology"/>
<keyword evidence="7" id="KW-0862">Zinc</keyword>
<evidence type="ECO:0000256" key="6">
    <source>
        <dbReference type="ARBA" id="ARBA00023211"/>
    </source>
</evidence>
<reference evidence="10 11" key="1">
    <citation type="submission" date="2019-09" db="EMBL/GenBank/DDBJ databases">
        <title>Genome sequence of Roseospira marina, one of the more divergent members of the non-sulfur purple photosynthetic bacterial family, the Rhodospirillaceae.</title>
        <authorList>
            <person name="Meyer T."/>
            <person name="Kyndt J."/>
        </authorList>
    </citation>
    <scope>NUCLEOTIDE SEQUENCE [LARGE SCALE GENOMIC DNA]</scope>
    <source>
        <strain evidence="10 11">DSM 15113</strain>
    </source>
</reference>
<comment type="similarity">
    <text evidence="2">Belongs to the peptidase M20 family.</text>
</comment>
<evidence type="ECO:0000256" key="2">
    <source>
        <dbReference type="ARBA" id="ARBA00006153"/>
    </source>
</evidence>
<dbReference type="InterPro" id="IPR011650">
    <property type="entry name" value="Peptidase_M20_dimer"/>
</dbReference>
<dbReference type="Gene3D" id="3.40.630.10">
    <property type="entry name" value="Zn peptidases"/>
    <property type="match status" value="1"/>
</dbReference>
<keyword evidence="11" id="KW-1185">Reference proteome</keyword>
<evidence type="ECO:0000256" key="8">
    <source>
        <dbReference type="PIRSR" id="PIRSR001235-2"/>
    </source>
</evidence>
<dbReference type="GO" id="GO:0046872">
    <property type="term" value="F:metal ion binding"/>
    <property type="evidence" value="ECO:0007669"/>
    <property type="project" value="UniProtKB-KW"/>
</dbReference>
<feature type="binding site" evidence="7">
    <location>
        <position position="128"/>
    </location>
    <ligand>
        <name>Zn(2+)</name>
        <dbReference type="ChEBI" id="CHEBI:29105"/>
        <label>2</label>
    </ligand>
</feature>
<feature type="binding site" evidence="7">
    <location>
        <position position="93"/>
    </location>
    <ligand>
        <name>Zn(2+)</name>
        <dbReference type="ChEBI" id="CHEBI:29105"/>
        <label>2</label>
    </ligand>
</feature>
<feature type="domain" description="Peptidase M20 dimerisation" evidence="9">
    <location>
        <begin position="214"/>
        <end position="296"/>
    </location>
</feature>
<dbReference type="InterPro" id="IPR002933">
    <property type="entry name" value="Peptidase_M20"/>
</dbReference>
<dbReference type="PROSITE" id="PS00758">
    <property type="entry name" value="ARGE_DAPE_CPG2_1"/>
    <property type="match status" value="1"/>
</dbReference>
<feature type="binding site" evidence="8">
    <location>
        <position position="288"/>
    </location>
    <ligand>
        <name>allantoate</name>
        <dbReference type="ChEBI" id="CHEBI:17536"/>
    </ligand>
</feature>
<organism evidence="10 11">
    <name type="scientific">Roseospira marina</name>
    <dbReference type="NCBI Taxonomy" id="140057"/>
    <lineage>
        <taxon>Bacteria</taxon>
        <taxon>Pseudomonadati</taxon>
        <taxon>Pseudomonadota</taxon>
        <taxon>Alphaproteobacteria</taxon>
        <taxon>Rhodospirillales</taxon>
        <taxon>Rhodospirillaceae</taxon>
        <taxon>Roseospira</taxon>
    </lineage>
</organism>
<dbReference type="Gene3D" id="3.30.70.360">
    <property type="match status" value="1"/>
</dbReference>
<feature type="binding site" evidence="7">
    <location>
        <position position="93"/>
    </location>
    <ligand>
        <name>Zn(2+)</name>
        <dbReference type="ChEBI" id="CHEBI:29105"/>
        <label>1</label>
    </ligand>
</feature>
<feature type="binding site" evidence="7">
    <location>
        <position position="382"/>
    </location>
    <ligand>
        <name>Zn(2+)</name>
        <dbReference type="ChEBI" id="CHEBI:29105"/>
        <label>2</label>
    </ligand>
</feature>
<dbReference type="PANTHER" id="PTHR32494:SF19">
    <property type="entry name" value="ALLANTOATE DEIMINASE-RELATED"/>
    <property type="match status" value="1"/>
</dbReference>
<comment type="caution">
    <text evidence="10">The sequence shown here is derived from an EMBL/GenBank/DDBJ whole genome shotgun (WGS) entry which is preliminary data.</text>
</comment>
<dbReference type="InterPro" id="IPR036264">
    <property type="entry name" value="Bact_exopeptidase_dim_dom"/>
</dbReference>
<name>A0A5M6IDK4_9PROT</name>
<dbReference type="InterPro" id="IPR010158">
    <property type="entry name" value="Amidase_Cbmase"/>
</dbReference>
<dbReference type="OrthoDB" id="9808195at2"/>
<dbReference type="AlphaFoldDB" id="A0A5M6IDK4"/>
<accession>A0A5M6IDK4</accession>
<dbReference type="SUPFAM" id="SSF55031">
    <property type="entry name" value="Bacterial exopeptidase dimerisation domain"/>
    <property type="match status" value="1"/>
</dbReference>
<evidence type="ECO:0000256" key="4">
    <source>
        <dbReference type="ARBA" id="ARBA00022723"/>
    </source>
</evidence>
<evidence type="ECO:0000256" key="1">
    <source>
        <dbReference type="ARBA" id="ARBA00001936"/>
    </source>
</evidence>
<dbReference type="Proteomes" id="UP000324065">
    <property type="component" value="Unassembled WGS sequence"/>
</dbReference>
<evidence type="ECO:0000256" key="3">
    <source>
        <dbReference type="ARBA" id="ARBA00011738"/>
    </source>
</evidence>
<evidence type="ECO:0000313" key="10">
    <source>
        <dbReference type="EMBL" id="KAA5606361.1"/>
    </source>
</evidence>
<feature type="binding site" evidence="8">
    <location>
        <position position="217"/>
    </location>
    <ligand>
        <name>allantoate</name>
        <dbReference type="ChEBI" id="CHEBI:17536"/>
    </ligand>
</feature>
<dbReference type="GO" id="GO:0016813">
    <property type="term" value="F:hydrolase activity, acting on carbon-nitrogen (but not peptide) bonds, in linear amidines"/>
    <property type="evidence" value="ECO:0007669"/>
    <property type="project" value="InterPro"/>
</dbReference>
<evidence type="ECO:0000313" key="11">
    <source>
        <dbReference type="Proteomes" id="UP000324065"/>
    </source>
</evidence>
<gene>
    <name evidence="10" type="ORF">F1188_05640</name>
</gene>
<feature type="binding site" evidence="8">
    <location>
        <position position="275"/>
    </location>
    <ligand>
        <name>allantoate</name>
        <dbReference type="ChEBI" id="CHEBI:17536"/>
    </ligand>
</feature>
<evidence type="ECO:0000256" key="7">
    <source>
        <dbReference type="PIRSR" id="PIRSR001235-1"/>
    </source>
</evidence>
<dbReference type="InterPro" id="IPR001261">
    <property type="entry name" value="ArgE/DapE_CS"/>
</dbReference>
<keyword evidence="5 10" id="KW-0378">Hydrolase</keyword>
<comment type="cofactor">
    <cofactor evidence="7">
        <name>Zn(2+)</name>
        <dbReference type="ChEBI" id="CHEBI:29105"/>
    </cofactor>
    <text evidence="7">Binds 2 Zn(2+) ions per subunit.</text>
</comment>
<dbReference type="NCBIfam" id="NF006775">
    <property type="entry name" value="PRK09290.2-5"/>
    <property type="match status" value="1"/>
</dbReference>
<keyword evidence="6" id="KW-0464">Manganese</keyword>
<keyword evidence="4 7" id="KW-0479">Metal-binding</keyword>
<sequence>MIDATISGDRLLARCDALAALSETEGALTRTYLSPQHAEANALVGGWMAEAGMTVRVDALGNLIGRRDGTTPGAPAVMIGSHLDTVRDAGRYDGMLGVLTGIEVVEALAEAGRTLPFAVEVVGFGDEEGTRFGTTLIGSLGVAGLLTPEILSVRDRDGVALGEALRAFGLDPALWTTAARHPGDLRAYLEVHIEQGPQLEALGEAVGVVTAIAGATRRAITLTGQAGHAGTVPMDARRDALAGAAEAILAVEAVARDHGVVATVGTVEAHPGAVNVIPGAARLTVDLRAAEDPARVAALADLDGRLTGVAQRRALALSMDTMHDSGATPCAPPLMDALSRAIADRGGAAPRLMSGAGHDAMAMTALAPVAMLFVRCAGGISHNPAEAITAADAGTAAAVLHDTLLLLAEDCP</sequence>
<dbReference type="RefSeq" id="WP_150061430.1">
    <property type="nucleotide sequence ID" value="NZ_JACHII010000006.1"/>
</dbReference>
<dbReference type="Pfam" id="PF01546">
    <property type="entry name" value="Peptidase_M20"/>
    <property type="match status" value="1"/>
</dbReference>
<feature type="binding site" evidence="7">
    <location>
        <position position="192"/>
    </location>
    <ligand>
        <name>Zn(2+)</name>
        <dbReference type="ChEBI" id="CHEBI:29105"/>
        <label>1</label>
    </ligand>
</feature>
<dbReference type="EMBL" id="VWPJ01000004">
    <property type="protein sequence ID" value="KAA5606361.1"/>
    <property type="molecule type" value="Genomic_DNA"/>
</dbReference>
<comment type="subunit">
    <text evidence="3">Homodimer.</text>
</comment>
<dbReference type="NCBIfam" id="TIGR01879">
    <property type="entry name" value="hydantase"/>
    <property type="match status" value="1"/>
</dbReference>
<comment type="cofactor">
    <cofactor evidence="1">
        <name>Mn(2+)</name>
        <dbReference type="ChEBI" id="CHEBI:29035"/>
    </cofactor>
</comment>
<dbReference type="CDD" id="cd03884">
    <property type="entry name" value="M20_bAS"/>
    <property type="match status" value="1"/>
</dbReference>
<dbReference type="Pfam" id="PF07687">
    <property type="entry name" value="M20_dimer"/>
    <property type="match status" value="1"/>
</dbReference>
<dbReference type="PIRSF" id="PIRSF001235">
    <property type="entry name" value="Amidase_carbamoylase"/>
    <property type="match status" value="1"/>
</dbReference>
<dbReference type="SUPFAM" id="SSF53187">
    <property type="entry name" value="Zn-dependent exopeptidases"/>
    <property type="match status" value="1"/>
</dbReference>
<feature type="binding site" evidence="7">
    <location>
        <position position="82"/>
    </location>
    <ligand>
        <name>Zn(2+)</name>
        <dbReference type="ChEBI" id="CHEBI:29105"/>
        <label>1</label>
    </ligand>
</feature>
<evidence type="ECO:0000256" key="5">
    <source>
        <dbReference type="ARBA" id="ARBA00022801"/>
    </source>
</evidence>
<dbReference type="PANTHER" id="PTHR32494">
    <property type="entry name" value="ALLANTOATE DEIMINASE-RELATED"/>
    <property type="match status" value="1"/>
</dbReference>
<evidence type="ECO:0000259" key="9">
    <source>
        <dbReference type="Pfam" id="PF07687"/>
    </source>
</evidence>
<protein>
    <submittedName>
        <fullName evidence="10">Allantoate amidohydrolase</fullName>
    </submittedName>
</protein>